<reference evidence="12 13" key="1">
    <citation type="submission" date="2024-04" db="EMBL/GenBank/DDBJ databases">
        <title>Tritrichomonas musculus Genome.</title>
        <authorList>
            <person name="Alves-Ferreira E."/>
            <person name="Grigg M."/>
            <person name="Lorenzi H."/>
            <person name="Galac M."/>
        </authorList>
    </citation>
    <scope>NUCLEOTIDE SEQUENCE [LARGE SCALE GENOMIC DNA]</scope>
    <source>
        <strain evidence="12 13">EAF2021</strain>
    </source>
</reference>
<evidence type="ECO:0000256" key="6">
    <source>
        <dbReference type="ARBA" id="ARBA00023054"/>
    </source>
</evidence>
<evidence type="ECO:0000259" key="11">
    <source>
        <dbReference type="Pfam" id="PF11527"/>
    </source>
</evidence>
<proteinExistence type="inferred from homology"/>
<comment type="subcellular location">
    <subcellularLocation>
        <location evidence="1">Cell projection</location>
        <location evidence="1">Cilium</location>
    </subcellularLocation>
    <subcellularLocation>
        <location evidence="2">Cytoplasm</location>
    </subcellularLocation>
</comment>
<keyword evidence="7" id="KW-0969">Cilium</keyword>
<keyword evidence="6" id="KW-0175">Coiled coil</keyword>
<evidence type="ECO:0000256" key="3">
    <source>
        <dbReference type="ARBA" id="ARBA00007460"/>
    </source>
</evidence>
<keyword evidence="5" id="KW-0963">Cytoplasm</keyword>
<evidence type="ECO:0000256" key="10">
    <source>
        <dbReference type="SAM" id="MobiDB-lite"/>
    </source>
</evidence>
<evidence type="ECO:0000313" key="13">
    <source>
        <dbReference type="Proteomes" id="UP001470230"/>
    </source>
</evidence>
<evidence type="ECO:0000256" key="4">
    <source>
        <dbReference type="ARBA" id="ARBA00021815"/>
    </source>
</evidence>
<name>A0ABR2JXY5_9EUKA</name>
<protein>
    <recommendedName>
        <fullName evidence="4">Cilia- and flagella-associated protein 36</fullName>
    </recommendedName>
    <alternativeName>
        <fullName evidence="9">Coiled-coil domain-containing protein 104</fullName>
    </alternativeName>
</protein>
<keyword evidence="8" id="KW-0966">Cell projection</keyword>
<keyword evidence="13" id="KW-1185">Reference proteome</keyword>
<evidence type="ECO:0000256" key="5">
    <source>
        <dbReference type="ARBA" id="ARBA00022490"/>
    </source>
</evidence>
<feature type="compositionally biased region" description="Polar residues" evidence="10">
    <location>
        <begin position="237"/>
        <end position="250"/>
    </location>
</feature>
<evidence type="ECO:0000256" key="2">
    <source>
        <dbReference type="ARBA" id="ARBA00004496"/>
    </source>
</evidence>
<dbReference type="Gene3D" id="1.20.1520.10">
    <property type="entry name" value="ADP-ribosylation factor-like 2-binding protein, domain"/>
    <property type="match status" value="1"/>
</dbReference>
<feature type="region of interest" description="Disordered" evidence="10">
    <location>
        <begin position="188"/>
        <end position="253"/>
    </location>
</feature>
<accession>A0ABR2JXY5</accession>
<dbReference type="Proteomes" id="UP001470230">
    <property type="component" value="Unassembled WGS sequence"/>
</dbReference>
<comment type="caution">
    <text evidence="12">The sequence shown here is derived from an EMBL/GenBank/DDBJ whole genome shotgun (WGS) entry which is preliminary data.</text>
</comment>
<dbReference type="EMBL" id="JAPFFF010000008">
    <property type="protein sequence ID" value="KAK8883736.1"/>
    <property type="molecule type" value="Genomic_DNA"/>
</dbReference>
<comment type="similarity">
    <text evidence="3">Belongs to the CFAP36 family.</text>
</comment>
<dbReference type="PANTHER" id="PTHR21532">
    <property type="entry name" value="PHOSPHODIESTERASE HL"/>
    <property type="match status" value="1"/>
</dbReference>
<evidence type="ECO:0000256" key="1">
    <source>
        <dbReference type="ARBA" id="ARBA00004138"/>
    </source>
</evidence>
<feature type="domain" description="BART" evidence="11">
    <location>
        <begin position="7"/>
        <end position="118"/>
    </location>
</feature>
<dbReference type="InterPro" id="IPR038888">
    <property type="entry name" value="CFAP36"/>
</dbReference>
<gene>
    <name evidence="12" type="ORF">M9Y10_042834</name>
</gene>
<evidence type="ECO:0000256" key="7">
    <source>
        <dbReference type="ARBA" id="ARBA00023069"/>
    </source>
</evidence>
<dbReference type="InterPro" id="IPR023379">
    <property type="entry name" value="BART_dom"/>
</dbReference>
<dbReference type="InterPro" id="IPR042541">
    <property type="entry name" value="BART_sf"/>
</dbReference>
<evidence type="ECO:0000256" key="9">
    <source>
        <dbReference type="ARBA" id="ARBA00031593"/>
    </source>
</evidence>
<organism evidence="12 13">
    <name type="scientific">Tritrichomonas musculus</name>
    <dbReference type="NCBI Taxonomy" id="1915356"/>
    <lineage>
        <taxon>Eukaryota</taxon>
        <taxon>Metamonada</taxon>
        <taxon>Parabasalia</taxon>
        <taxon>Tritrichomonadida</taxon>
        <taxon>Tritrichomonadidae</taxon>
        <taxon>Tritrichomonas</taxon>
    </lineage>
</organism>
<dbReference type="Pfam" id="PF11527">
    <property type="entry name" value="ARL2_Bind_BART"/>
    <property type="match status" value="1"/>
</dbReference>
<sequence length="341" mass="39196">MSEPVPILEITQEFFTSPMWQDTIKDFVLANCNIFTGEEEFALEHLNCHKQFCKVIEDTLNIYLLDIIGINFDIFQKACLEACHHPNSIASNVIHILKQATDFRYFAAKMYAYNVMLDREAAVSFLVEGDDENAFFVTQAVKEEEVQIQEQAAQVAKSELNQVEAELGLPPTNPEELFTSKEPEIVQPEPQLEPQPEPEPEPENPPEPEKPLPPKKQPPPLLDPMEPLPKKEEEAPQNTLSQTIPTITEAQRNEMRRKILKEREAMNRTLDPEEIAKRKAAFEQRKQQIVSQKREECKEQIDIDLNLKKHEKPTIAPEEDPMDAIRRALAGRVKNMIDEDH</sequence>
<dbReference type="PANTHER" id="PTHR21532:SF0">
    <property type="entry name" value="CILIA- AND FLAGELLA-ASSOCIATED PROTEIN 36"/>
    <property type="match status" value="1"/>
</dbReference>
<evidence type="ECO:0000313" key="12">
    <source>
        <dbReference type="EMBL" id="KAK8883736.1"/>
    </source>
</evidence>
<evidence type="ECO:0000256" key="8">
    <source>
        <dbReference type="ARBA" id="ARBA00023273"/>
    </source>
</evidence>
<keyword evidence="12" id="KW-0282">Flagellum</keyword>
<feature type="compositionally biased region" description="Acidic residues" evidence="10">
    <location>
        <begin position="196"/>
        <end position="206"/>
    </location>
</feature>